<organism evidence="1 2">
    <name type="scientific">Candidatus Sungbacteria bacterium RIFCSPLOWO2_12_FULL_41_11</name>
    <dbReference type="NCBI Taxonomy" id="1802286"/>
    <lineage>
        <taxon>Bacteria</taxon>
        <taxon>Candidatus Sungiibacteriota</taxon>
    </lineage>
</organism>
<gene>
    <name evidence="1" type="ORF">A3G49_05060</name>
</gene>
<comment type="caution">
    <text evidence="1">The sequence shown here is derived from an EMBL/GenBank/DDBJ whole genome shotgun (WGS) entry which is preliminary data.</text>
</comment>
<evidence type="ECO:0000313" key="2">
    <source>
        <dbReference type="Proteomes" id="UP000177171"/>
    </source>
</evidence>
<dbReference type="Proteomes" id="UP000177171">
    <property type="component" value="Unassembled WGS sequence"/>
</dbReference>
<reference evidence="1 2" key="1">
    <citation type="journal article" date="2016" name="Nat. Commun.">
        <title>Thousands of microbial genomes shed light on interconnected biogeochemical processes in an aquifer system.</title>
        <authorList>
            <person name="Anantharaman K."/>
            <person name="Brown C.T."/>
            <person name="Hug L.A."/>
            <person name="Sharon I."/>
            <person name="Castelle C.J."/>
            <person name="Probst A.J."/>
            <person name="Thomas B.C."/>
            <person name="Singh A."/>
            <person name="Wilkins M.J."/>
            <person name="Karaoz U."/>
            <person name="Brodie E.L."/>
            <person name="Williams K.H."/>
            <person name="Hubbard S.S."/>
            <person name="Banfield J.F."/>
        </authorList>
    </citation>
    <scope>NUCLEOTIDE SEQUENCE [LARGE SCALE GENOMIC DNA]</scope>
</reference>
<dbReference type="InterPro" id="IPR007804">
    <property type="entry name" value="GvpG"/>
</dbReference>
<name>A0A1G2LTY9_9BACT</name>
<accession>A0A1G2LTY9</accession>
<sequence length="83" mass="9809">MLIIDDLLLWLPAKGMMAIFKKIHELAEAELNDESKLKEQLLRFQTMFELDQINEAEYQKREDEIMAQLAEIRERKKLASSSQ</sequence>
<proteinExistence type="predicted"/>
<evidence type="ECO:0000313" key="1">
    <source>
        <dbReference type="EMBL" id="OHA14261.1"/>
    </source>
</evidence>
<dbReference type="AlphaFoldDB" id="A0A1G2LTY9"/>
<dbReference type="Pfam" id="PF05120">
    <property type="entry name" value="GvpG"/>
    <property type="match status" value="1"/>
</dbReference>
<protein>
    <recommendedName>
        <fullName evidence="3">Gas vesicle protein GvpG</fullName>
    </recommendedName>
</protein>
<dbReference type="EMBL" id="MHQY01000011">
    <property type="protein sequence ID" value="OHA14261.1"/>
    <property type="molecule type" value="Genomic_DNA"/>
</dbReference>
<evidence type="ECO:0008006" key="3">
    <source>
        <dbReference type="Google" id="ProtNLM"/>
    </source>
</evidence>